<dbReference type="OrthoDB" id="4622925at2"/>
<sequence length="310" mass="31828">MPIYALTARNQRAHIPVAPLSVSITGAVHDAALDIQGAPGQPVVRSSPQHVVLPSLTGPVTIAVRPAFTTQFGAGTVVHLAIAHDVPDEADPVQVLFDPVDVSGDAAVAFAELRPAGHHIEVNVTAAADTALSPLAAAARTSARRLIGRDRKQGHAELVVALNSSASMRPWFADGSAAAATDVAVGVADALGIRDVAAVLVGADVTKVSADGHGSGPGMDLADAVRKVQPRWSAGARWSRLRTDIATVACSDFPASGVHRGFALITLSDDRRVAGPRLPAPRSGQDAAAELLAHPQVLDEITAGLVRALT</sequence>
<reference evidence="1 2" key="1">
    <citation type="submission" date="2016-06" db="EMBL/GenBank/DDBJ databases">
        <authorList>
            <person name="Kjaerup R.B."/>
            <person name="Dalgaard T.S."/>
            <person name="Juul-Madsen H.R."/>
        </authorList>
    </citation>
    <scope>NUCLEOTIDE SEQUENCE [LARGE SCALE GENOMIC DNA]</scope>
    <source>
        <strain evidence="1 2">E152</strain>
    </source>
</reference>
<evidence type="ECO:0000313" key="1">
    <source>
        <dbReference type="EMBL" id="OBH69421.1"/>
    </source>
</evidence>
<comment type="caution">
    <text evidence="1">The sequence shown here is derived from an EMBL/GenBank/DDBJ whole genome shotgun (WGS) entry which is preliminary data.</text>
</comment>
<dbReference type="Proteomes" id="UP000092389">
    <property type="component" value="Unassembled WGS sequence"/>
</dbReference>
<dbReference type="EMBL" id="LZJU01000158">
    <property type="protein sequence ID" value="OBH69421.1"/>
    <property type="molecule type" value="Genomic_DNA"/>
</dbReference>
<name>A0A1A2SZB3_MYCNT</name>
<dbReference type="RefSeq" id="WP_067912567.1">
    <property type="nucleotide sequence ID" value="NZ_LZJP01000114.1"/>
</dbReference>
<accession>A0A1A2SZB3</accession>
<proteinExistence type="predicted"/>
<gene>
    <name evidence="1" type="ORF">A5683_05140</name>
</gene>
<dbReference type="AlphaFoldDB" id="A0A1A2SZB3"/>
<protein>
    <submittedName>
        <fullName evidence="1">Uncharacterized protein</fullName>
    </submittedName>
</protein>
<evidence type="ECO:0000313" key="2">
    <source>
        <dbReference type="Proteomes" id="UP000092389"/>
    </source>
</evidence>
<organism evidence="1 2">
    <name type="scientific">Mycobacterium mantenii</name>
    <dbReference type="NCBI Taxonomy" id="560555"/>
    <lineage>
        <taxon>Bacteria</taxon>
        <taxon>Bacillati</taxon>
        <taxon>Actinomycetota</taxon>
        <taxon>Actinomycetes</taxon>
        <taxon>Mycobacteriales</taxon>
        <taxon>Mycobacteriaceae</taxon>
        <taxon>Mycobacterium</taxon>
        <taxon>Mycobacterium avium complex (MAC)</taxon>
    </lineage>
</organism>